<organism evidence="2 3">
    <name type="scientific">Lacticaseibacillus yichunensis</name>
    <dbReference type="NCBI Taxonomy" id="2486015"/>
    <lineage>
        <taxon>Bacteria</taxon>
        <taxon>Bacillati</taxon>
        <taxon>Bacillota</taxon>
        <taxon>Bacilli</taxon>
        <taxon>Lactobacillales</taxon>
        <taxon>Lactobacillaceae</taxon>
        <taxon>Lacticaseibacillus</taxon>
    </lineage>
</organism>
<evidence type="ECO:0000313" key="3">
    <source>
        <dbReference type="Proteomes" id="UP001597192"/>
    </source>
</evidence>
<feature type="compositionally biased region" description="Basic and acidic residues" evidence="1">
    <location>
        <begin position="1"/>
        <end position="31"/>
    </location>
</feature>
<protein>
    <submittedName>
        <fullName evidence="2">Uncharacterized protein</fullName>
    </submittedName>
</protein>
<dbReference type="Proteomes" id="UP001597192">
    <property type="component" value="Unassembled WGS sequence"/>
</dbReference>
<dbReference type="EMBL" id="JBHTOG010000040">
    <property type="protein sequence ID" value="MFD1432626.1"/>
    <property type="molecule type" value="Genomic_DNA"/>
</dbReference>
<dbReference type="RefSeq" id="WP_204122702.1">
    <property type="nucleotide sequence ID" value="NZ_JBHTOG010000040.1"/>
</dbReference>
<reference evidence="3" key="1">
    <citation type="journal article" date="2019" name="Int. J. Syst. Evol. Microbiol.">
        <title>The Global Catalogue of Microorganisms (GCM) 10K type strain sequencing project: providing services to taxonomists for standard genome sequencing and annotation.</title>
        <authorList>
            <consortium name="The Broad Institute Genomics Platform"/>
            <consortium name="The Broad Institute Genome Sequencing Center for Infectious Disease"/>
            <person name="Wu L."/>
            <person name="Ma J."/>
        </authorList>
    </citation>
    <scope>NUCLEOTIDE SEQUENCE [LARGE SCALE GENOMIC DNA]</scope>
    <source>
        <strain evidence="3">CCM 8947</strain>
    </source>
</reference>
<sequence>MMAGKLSKEERKALIQEAEKERAEHPVKKTESGFATIDKAAEKLENEN</sequence>
<keyword evidence="3" id="KW-1185">Reference proteome</keyword>
<comment type="caution">
    <text evidence="2">The sequence shown here is derived from an EMBL/GenBank/DDBJ whole genome shotgun (WGS) entry which is preliminary data.</text>
</comment>
<evidence type="ECO:0000313" key="2">
    <source>
        <dbReference type="EMBL" id="MFD1432626.1"/>
    </source>
</evidence>
<evidence type="ECO:0000256" key="1">
    <source>
        <dbReference type="SAM" id="MobiDB-lite"/>
    </source>
</evidence>
<proteinExistence type="predicted"/>
<name>A0ABW4CSG3_9LACO</name>
<gene>
    <name evidence="2" type="ORF">ACFQ47_08025</name>
</gene>
<feature type="region of interest" description="Disordered" evidence="1">
    <location>
        <begin position="1"/>
        <end position="36"/>
    </location>
</feature>
<accession>A0ABW4CSG3</accession>